<evidence type="ECO:0000313" key="9">
    <source>
        <dbReference type="Proteomes" id="UP000054383"/>
    </source>
</evidence>
<dbReference type="InterPro" id="IPR036864">
    <property type="entry name" value="Zn2-C6_fun-type_DNA-bd_sf"/>
</dbReference>
<dbReference type="GO" id="GO:0045944">
    <property type="term" value="P:positive regulation of transcription by RNA polymerase II"/>
    <property type="evidence" value="ECO:0007669"/>
    <property type="project" value="TreeGrafter"/>
</dbReference>
<reference evidence="8 9" key="1">
    <citation type="submission" date="2015-04" db="EMBL/GenBank/DDBJ databases">
        <authorList>
            <person name="Syromyatnikov M.Y."/>
            <person name="Popov V.N."/>
        </authorList>
    </citation>
    <scope>NUCLEOTIDE SEQUENCE [LARGE SCALE GENOMIC DNA]</scope>
    <source>
        <strain evidence="8">WF-38-12</strain>
    </source>
</reference>
<dbReference type="InterPro" id="IPR052783">
    <property type="entry name" value="Metabolic/Drug-Res_Regulator"/>
</dbReference>
<evidence type="ECO:0000256" key="6">
    <source>
        <dbReference type="SAM" id="MobiDB-lite"/>
    </source>
</evidence>
<dbReference type="EMBL" id="CVMT01000001">
    <property type="protein sequence ID" value="CRG83617.1"/>
    <property type="molecule type" value="Genomic_DNA"/>
</dbReference>
<name>A0A0U1LKR2_TALIS</name>
<dbReference type="InterPro" id="IPR007219">
    <property type="entry name" value="XnlR_reg_dom"/>
</dbReference>
<sequence>MADQDPSSSSKRQRINQACDQCRKRKSKCDGEQPSCATCRSLGKFCSYGTPAKKRGLPTGYVRGVEALLGLFQQSMPNGEYKLRKVLREHLVDHMADSDYLEQASDIWRSSALAKDLENLLSVADNSDTSRPSSGADRALRLPPIESASPTAQHQPAGDPFERLQQFLDVPPPNLPDNVQEVVDYYFRTTHCWFPILERRTVLRALYHDESHAETSCDHEGYRLCLWAIVAYTSATMGGLSSSVGSVDPDSIQAYIRLCLNGNERSFSIGNAQALTILALFNIGMRRLSVARLLLSQVFCMLVDVNPDDRHRSERYQHTIQGCLFLDRILSTHMCKPPLFPDAPVGELDETALDEWEPWIPLSHDTSISQGKQPLRSISCFNLMNQIAGMLPPIHLNTYNAVQLRDKIEDLGSWYSRLKKHHQLHSSTAASPSILVLHLTYKFCLLVLVEQAQHTGMHIMPLAEETVNWTIQVLGGCFEADSVLFGNPLIVVFAFQIQSYVSRLQVSASNGLNHSIRMRCFRFLENFQKQYRFGRPGTIASEVSPSPMRSRPARGPHGQTLTASPLTNVTGMAISEDPNTTIVQRTPVNGGNYLAADPPANSSVLEKDDFDAMFEDMASMVLPRRYDGEVADFAQNLGFLTSDLDFNSLAFHRTQPGV</sequence>
<dbReference type="CDD" id="cd00067">
    <property type="entry name" value="GAL4"/>
    <property type="match status" value="1"/>
</dbReference>
<dbReference type="PROSITE" id="PS00463">
    <property type="entry name" value="ZN2_CY6_FUNGAL_1"/>
    <property type="match status" value="1"/>
</dbReference>
<dbReference type="Proteomes" id="UP000054383">
    <property type="component" value="Unassembled WGS sequence"/>
</dbReference>
<keyword evidence="2" id="KW-0805">Transcription regulation</keyword>
<dbReference type="GO" id="GO:0008270">
    <property type="term" value="F:zinc ion binding"/>
    <property type="evidence" value="ECO:0007669"/>
    <property type="project" value="InterPro"/>
</dbReference>
<proteinExistence type="predicted"/>
<evidence type="ECO:0000256" key="1">
    <source>
        <dbReference type="ARBA" id="ARBA00022723"/>
    </source>
</evidence>
<dbReference type="OMA" id="VDEWELW"/>
<keyword evidence="5" id="KW-0539">Nucleus</keyword>
<dbReference type="AlphaFoldDB" id="A0A0U1LKR2"/>
<evidence type="ECO:0000313" key="8">
    <source>
        <dbReference type="EMBL" id="CRG83617.1"/>
    </source>
</evidence>
<keyword evidence="3" id="KW-0238">DNA-binding</keyword>
<dbReference type="Pfam" id="PF04082">
    <property type="entry name" value="Fungal_trans"/>
    <property type="match status" value="1"/>
</dbReference>
<evidence type="ECO:0000256" key="4">
    <source>
        <dbReference type="ARBA" id="ARBA00023163"/>
    </source>
</evidence>
<protein>
    <submittedName>
        <fullName evidence="8">Nitrogen assimilation transcription factor nirA</fullName>
    </submittedName>
</protein>
<dbReference type="SUPFAM" id="SSF57701">
    <property type="entry name" value="Zn2/Cys6 DNA-binding domain"/>
    <property type="match status" value="1"/>
</dbReference>
<feature type="domain" description="Zn(2)-C6 fungal-type" evidence="7">
    <location>
        <begin position="18"/>
        <end position="48"/>
    </location>
</feature>
<keyword evidence="4" id="KW-0804">Transcription</keyword>
<evidence type="ECO:0000259" key="7">
    <source>
        <dbReference type="PROSITE" id="PS50048"/>
    </source>
</evidence>
<keyword evidence="1" id="KW-0479">Metal-binding</keyword>
<evidence type="ECO:0000256" key="3">
    <source>
        <dbReference type="ARBA" id="ARBA00023125"/>
    </source>
</evidence>
<dbReference type="PROSITE" id="PS50048">
    <property type="entry name" value="ZN2_CY6_FUNGAL_2"/>
    <property type="match status" value="1"/>
</dbReference>
<accession>A0A0U1LKR2</accession>
<keyword evidence="9" id="KW-1185">Reference proteome</keyword>
<dbReference type="SMART" id="SM00066">
    <property type="entry name" value="GAL4"/>
    <property type="match status" value="1"/>
</dbReference>
<dbReference type="OrthoDB" id="4215598at2759"/>
<dbReference type="GO" id="GO:0006351">
    <property type="term" value="P:DNA-templated transcription"/>
    <property type="evidence" value="ECO:0007669"/>
    <property type="project" value="InterPro"/>
</dbReference>
<feature type="region of interest" description="Disordered" evidence="6">
    <location>
        <begin position="541"/>
        <end position="564"/>
    </location>
</feature>
<dbReference type="InterPro" id="IPR001138">
    <property type="entry name" value="Zn2Cys6_DnaBD"/>
</dbReference>
<organism evidence="8 9">
    <name type="scientific">Talaromyces islandicus</name>
    <name type="common">Penicillium islandicum</name>
    <dbReference type="NCBI Taxonomy" id="28573"/>
    <lineage>
        <taxon>Eukaryota</taxon>
        <taxon>Fungi</taxon>
        <taxon>Dikarya</taxon>
        <taxon>Ascomycota</taxon>
        <taxon>Pezizomycotina</taxon>
        <taxon>Eurotiomycetes</taxon>
        <taxon>Eurotiomycetidae</taxon>
        <taxon>Eurotiales</taxon>
        <taxon>Trichocomaceae</taxon>
        <taxon>Talaromyces</taxon>
        <taxon>Talaromyces sect. Islandici</taxon>
    </lineage>
</organism>
<gene>
    <name evidence="8" type="primary">QUT1</name>
    <name evidence="8" type="ORF">PISL3812_00971</name>
</gene>
<dbReference type="Gene3D" id="4.10.240.10">
    <property type="entry name" value="Zn(2)-C6 fungal-type DNA-binding domain"/>
    <property type="match status" value="1"/>
</dbReference>
<evidence type="ECO:0000256" key="2">
    <source>
        <dbReference type="ARBA" id="ARBA00023015"/>
    </source>
</evidence>
<dbReference type="GO" id="GO:0000981">
    <property type="term" value="F:DNA-binding transcription factor activity, RNA polymerase II-specific"/>
    <property type="evidence" value="ECO:0007669"/>
    <property type="project" value="InterPro"/>
</dbReference>
<dbReference type="PANTHER" id="PTHR47655:SF2">
    <property type="entry name" value="QUINIC ACID UTILIZATION ACTIVATOR"/>
    <property type="match status" value="1"/>
</dbReference>
<evidence type="ECO:0000256" key="5">
    <source>
        <dbReference type="ARBA" id="ARBA00023242"/>
    </source>
</evidence>
<dbReference type="PANTHER" id="PTHR47655">
    <property type="entry name" value="QUINIC ACID UTILIZATION ACTIVATOR"/>
    <property type="match status" value="1"/>
</dbReference>
<dbReference type="CDD" id="cd12148">
    <property type="entry name" value="fungal_TF_MHR"/>
    <property type="match status" value="1"/>
</dbReference>
<dbReference type="Pfam" id="PF00172">
    <property type="entry name" value="Zn_clus"/>
    <property type="match status" value="1"/>
</dbReference>
<dbReference type="GO" id="GO:0003677">
    <property type="term" value="F:DNA binding"/>
    <property type="evidence" value="ECO:0007669"/>
    <property type="project" value="UniProtKB-KW"/>
</dbReference>